<dbReference type="EMBL" id="CADCTQ010000050">
    <property type="protein sequence ID" value="CAA9222968.1"/>
    <property type="molecule type" value="Genomic_DNA"/>
</dbReference>
<accession>A0A6J4HH28</accession>
<organism evidence="1">
    <name type="scientific">uncultured Cytophagales bacterium</name>
    <dbReference type="NCBI Taxonomy" id="158755"/>
    <lineage>
        <taxon>Bacteria</taxon>
        <taxon>Pseudomonadati</taxon>
        <taxon>Bacteroidota</taxon>
        <taxon>Sphingobacteriia</taxon>
        <taxon>Sphingobacteriales</taxon>
        <taxon>environmental samples</taxon>
    </lineage>
</organism>
<reference evidence="1" key="1">
    <citation type="submission" date="2020-02" db="EMBL/GenBank/DDBJ databases">
        <authorList>
            <person name="Meier V. D."/>
        </authorList>
    </citation>
    <scope>NUCLEOTIDE SEQUENCE</scope>
    <source>
        <strain evidence="1">AVDCRST_MAG56</strain>
    </source>
</reference>
<sequence length="317" mass="36659">MSEARLFLRRLLLFCLPMAVGAGVVEVILYRTPNTYSYKRECFEGQLDRVEVLVLGSSQPLFGVNPAHFSRPGFNLANVSQTLYYDKALTLKYLGRLHRLKLVLIPISYFSFDYQLYDTRERWRDYYYRTYWDVRYPELPRFDLRDVSRIALYSPAGVVSLLKNGFRTDFTENLLPNGFIHIAPVAANDKISEAAGRERVKVHDGTRHPARFARIAADLEGLVAALTGRGIAVAFLTTPVLPTYARYCNPQVLRRNRAVINRLCRTYGCRYYDYFTDRRFPPAEFSDNDHLNATGAARFSRIIDEEILRRPDQDLQD</sequence>
<name>A0A6J4HH28_9SPHI</name>
<evidence type="ECO:0008006" key="2">
    <source>
        <dbReference type="Google" id="ProtNLM"/>
    </source>
</evidence>
<dbReference type="AlphaFoldDB" id="A0A6J4HH28"/>
<dbReference type="InterPro" id="IPR036514">
    <property type="entry name" value="SGNH_hydro_sf"/>
</dbReference>
<protein>
    <recommendedName>
        <fullName evidence="2">SGNH/GDSL hydrolase family protein</fullName>
    </recommendedName>
</protein>
<proteinExistence type="predicted"/>
<dbReference type="Gene3D" id="3.40.50.1110">
    <property type="entry name" value="SGNH hydrolase"/>
    <property type="match status" value="1"/>
</dbReference>
<evidence type="ECO:0000313" key="1">
    <source>
        <dbReference type="EMBL" id="CAA9222968.1"/>
    </source>
</evidence>
<dbReference type="SUPFAM" id="SSF52266">
    <property type="entry name" value="SGNH hydrolase"/>
    <property type="match status" value="1"/>
</dbReference>
<dbReference type="GO" id="GO:0016788">
    <property type="term" value="F:hydrolase activity, acting on ester bonds"/>
    <property type="evidence" value="ECO:0007669"/>
    <property type="project" value="UniProtKB-ARBA"/>
</dbReference>
<gene>
    <name evidence="1" type="ORF">AVDCRST_MAG56-542</name>
</gene>